<proteinExistence type="predicted"/>
<organism evidence="1">
    <name type="scientific">Cladocopium goreaui</name>
    <dbReference type="NCBI Taxonomy" id="2562237"/>
    <lineage>
        <taxon>Eukaryota</taxon>
        <taxon>Sar</taxon>
        <taxon>Alveolata</taxon>
        <taxon>Dinophyceae</taxon>
        <taxon>Suessiales</taxon>
        <taxon>Symbiodiniaceae</taxon>
        <taxon>Cladocopium</taxon>
    </lineage>
</organism>
<gene>
    <name evidence="1" type="ORF">C1SCF055_LOCUS7735</name>
</gene>
<comment type="caution">
    <text evidence="1">The sequence shown here is derived from an EMBL/GenBank/DDBJ whole genome shotgun (WGS) entry which is preliminary data.</text>
</comment>
<evidence type="ECO:0000313" key="1">
    <source>
        <dbReference type="EMBL" id="CAI3979808.1"/>
    </source>
</evidence>
<dbReference type="EMBL" id="CAMXCT030000513">
    <property type="protein sequence ID" value="CAL4767120.1"/>
    <property type="molecule type" value="Genomic_DNA"/>
</dbReference>
<dbReference type="Proteomes" id="UP001152797">
    <property type="component" value="Unassembled WGS sequence"/>
</dbReference>
<reference evidence="2 3" key="2">
    <citation type="submission" date="2024-05" db="EMBL/GenBank/DDBJ databases">
        <authorList>
            <person name="Chen Y."/>
            <person name="Shah S."/>
            <person name="Dougan E. K."/>
            <person name="Thang M."/>
            <person name="Chan C."/>
        </authorList>
    </citation>
    <scope>NUCLEOTIDE SEQUENCE [LARGE SCALE GENOMIC DNA]</scope>
</reference>
<accession>A0A9P1BWV2</accession>
<reference evidence="1" key="1">
    <citation type="submission" date="2022-10" db="EMBL/GenBank/DDBJ databases">
        <authorList>
            <person name="Chen Y."/>
            <person name="Dougan E. K."/>
            <person name="Chan C."/>
            <person name="Rhodes N."/>
            <person name="Thang M."/>
        </authorList>
    </citation>
    <scope>NUCLEOTIDE SEQUENCE</scope>
</reference>
<keyword evidence="3" id="KW-1185">Reference proteome</keyword>
<dbReference type="EMBL" id="CAMXCT010000513">
    <property type="protein sequence ID" value="CAI3979808.1"/>
    <property type="molecule type" value="Genomic_DNA"/>
</dbReference>
<dbReference type="AlphaFoldDB" id="A0A9P1BWV2"/>
<protein>
    <submittedName>
        <fullName evidence="2">J domain-containing protein</fullName>
    </submittedName>
</protein>
<evidence type="ECO:0000313" key="3">
    <source>
        <dbReference type="Proteomes" id="UP001152797"/>
    </source>
</evidence>
<name>A0A9P1BWV2_9DINO</name>
<evidence type="ECO:0000313" key="2">
    <source>
        <dbReference type="EMBL" id="CAL4767120.1"/>
    </source>
</evidence>
<dbReference type="EMBL" id="CAMXCT020000513">
    <property type="protein sequence ID" value="CAL1133183.1"/>
    <property type="molecule type" value="Genomic_DNA"/>
</dbReference>
<sequence length="127" mass="14005">MVPDFSAWMSVAPSCMSDADWEVAAETSEAVLSHRSCLWGGRLIKMEVPSLFIEDAPGDSKNLFVRPEVFGNLSPGPLETGLRHLATFAPGDALLDRSNSMWMLRVAAAPRFFKRPFESGMMGLRQT</sequence>